<organism evidence="4 5">
    <name type="scientific">Brevibacillus brevis</name>
    <name type="common">Bacillus brevis</name>
    <dbReference type="NCBI Taxonomy" id="1393"/>
    <lineage>
        <taxon>Bacteria</taxon>
        <taxon>Bacillati</taxon>
        <taxon>Bacillota</taxon>
        <taxon>Bacilli</taxon>
        <taxon>Bacillales</taxon>
        <taxon>Paenibacillaceae</taxon>
        <taxon>Brevibacillus</taxon>
    </lineage>
</organism>
<evidence type="ECO:0000256" key="2">
    <source>
        <dbReference type="PROSITE-ProRule" id="PRU00335"/>
    </source>
</evidence>
<dbReference type="Pfam" id="PF00440">
    <property type="entry name" value="TetR_N"/>
    <property type="match status" value="1"/>
</dbReference>
<dbReference type="Gene3D" id="1.10.357.10">
    <property type="entry name" value="Tetracycline Repressor, domain 2"/>
    <property type="match status" value="1"/>
</dbReference>
<feature type="domain" description="HTH tetR-type" evidence="3">
    <location>
        <begin position="5"/>
        <end position="65"/>
    </location>
</feature>
<dbReference type="PANTHER" id="PTHR30328">
    <property type="entry name" value="TRANSCRIPTIONAL REPRESSOR"/>
    <property type="match status" value="1"/>
</dbReference>
<name>A0ABY9T6S1_BREBE</name>
<evidence type="ECO:0000313" key="4">
    <source>
        <dbReference type="EMBL" id="WNC14622.1"/>
    </source>
</evidence>
<evidence type="ECO:0000256" key="1">
    <source>
        <dbReference type="ARBA" id="ARBA00023125"/>
    </source>
</evidence>
<sequence length="197" mass="21944">MRNAEATRERILEAALEEFSSYGVAGARVDRIAKNAGCNKNMIYVYFENKETLFKTVLQKHLARVYEENEFTPEDLPGYAARVFEYAMTHADLFRLMAWYGLEKSVIGDLADRSSVQEKKLQMIADAQDAGQVGQTFAPGFLMTAIMALATAWTATNPFGPSYDRNAVERLDETKEAVATAIRLLAKGEEGSAKPTR</sequence>
<dbReference type="InterPro" id="IPR001647">
    <property type="entry name" value="HTH_TetR"/>
</dbReference>
<dbReference type="SUPFAM" id="SSF46689">
    <property type="entry name" value="Homeodomain-like"/>
    <property type="match status" value="1"/>
</dbReference>
<reference evidence="4 5" key="1">
    <citation type="submission" date="2023-09" db="EMBL/GenBank/DDBJ databases">
        <title>Complete Genome and Methylome dissection of Bacillus brevis NEB573 original source of BbsI restriction endonuclease.</title>
        <authorList>
            <person name="Fomenkov A."/>
            <person name="Roberts R.D."/>
        </authorList>
    </citation>
    <scope>NUCLEOTIDE SEQUENCE [LARGE SCALE GENOMIC DNA]</scope>
    <source>
        <strain evidence="4 5">NEB573</strain>
    </source>
</reference>
<dbReference type="Pfam" id="PF17926">
    <property type="entry name" value="TetR_C_21"/>
    <property type="match status" value="1"/>
</dbReference>
<dbReference type="PRINTS" id="PR00455">
    <property type="entry name" value="HTHTETR"/>
</dbReference>
<proteinExistence type="predicted"/>
<evidence type="ECO:0000259" key="3">
    <source>
        <dbReference type="PROSITE" id="PS50977"/>
    </source>
</evidence>
<dbReference type="Proteomes" id="UP001256827">
    <property type="component" value="Chromosome"/>
</dbReference>
<keyword evidence="5" id="KW-1185">Reference proteome</keyword>
<dbReference type="PROSITE" id="PS50977">
    <property type="entry name" value="HTH_TETR_2"/>
    <property type="match status" value="1"/>
</dbReference>
<keyword evidence="1 2" id="KW-0238">DNA-binding</keyword>
<dbReference type="RefSeq" id="WP_310767003.1">
    <property type="nucleotide sequence ID" value="NZ_CP134050.1"/>
</dbReference>
<dbReference type="EMBL" id="CP134050">
    <property type="protein sequence ID" value="WNC14622.1"/>
    <property type="molecule type" value="Genomic_DNA"/>
</dbReference>
<dbReference type="InterPro" id="IPR009057">
    <property type="entry name" value="Homeodomain-like_sf"/>
</dbReference>
<gene>
    <name evidence="4" type="ORF">RGB73_28835</name>
</gene>
<dbReference type="InterPro" id="IPR041467">
    <property type="entry name" value="Sco4008_C"/>
</dbReference>
<dbReference type="InterPro" id="IPR050109">
    <property type="entry name" value="HTH-type_TetR-like_transc_reg"/>
</dbReference>
<dbReference type="SUPFAM" id="SSF48498">
    <property type="entry name" value="Tetracyclin repressor-like, C-terminal domain"/>
    <property type="match status" value="1"/>
</dbReference>
<dbReference type="PANTHER" id="PTHR30328:SF54">
    <property type="entry name" value="HTH-TYPE TRANSCRIPTIONAL REPRESSOR SCO4008"/>
    <property type="match status" value="1"/>
</dbReference>
<protein>
    <submittedName>
        <fullName evidence="4">TetR family transcriptional regulator</fullName>
    </submittedName>
</protein>
<feature type="DNA-binding region" description="H-T-H motif" evidence="2">
    <location>
        <begin position="28"/>
        <end position="47"/>
    </location>
</feature>
<dbReference type="InterPro" id="IPR036271">
    <property type="entry name" value="Tet_transcr_reg_TetR-rel_C_sf"/>
</dbReference>
<evidence type="ECO:0000313" key="5">
    <source>
        <dbReference type="Proteomes" id="UP001256827"/>
    </source>
</evidence>
<accession>A0ABY9T6S1</accession>